<dbReference type="InterPro" id="IPR013717">
    <property type="entry name" value="PIG-P"/>
</dbReference>
<dbReference type="Proteomes" id="UP001530400">
    <property type="component" value="Unassembled WGS sequence"/>
</dbReference>
<evidence type="ECO:0000256" key="1">
    <source>
        <dbReference type="ARBA" id="ARBA00004141"/>
    </source>
</evidence>
<accession>A0ABD3QMP1</accession>
<dbReference type="GO" id="GO:0016020">
    <property type="term" value="C:membrane"/>
    <property type="evidence" value="ECO:0007669"/>
    <property type="project" value="UniProtKB-SubCell"/>
</dbReference>
<feature type="transmembrane region" description="Helical" evidence="5">
    <location>
        <begin position="57"/>
        <end position="76"/>
    </location>
</feature>
<evidence type="ECO:0000256" key="4">
    <source>
        <dbReference type="ARBA" id="ARBA00023136"/>
    </source>
</evidence>
<dbReference type="AlphaFoldDB" id="A0ABD3QMP1"/>
<feature type="transmembrane region" description="Helical" evidence="5">
    <location>
        <begin position="16"/>
        <end position="35"/>
    </location>
</feature>
<protein>
    <recommendedName>
        <fullName evidence="6">PIG-P domain-containing protein</fullName>
    </recommendedName>
</protein>
<reference evidence="7 8" key="1">
    <citation type="submission" date="2024-10" db="EMBL/GenBank/DDBJ databases">
        <title>Updated reference genomes for cyclostephanoid diatoms.</title>
        <authorList>
            <person name="Roberts W.R."/>
            <person name="Alverson A.J."/>
        </authorList>
    </citation>
    <scope>NUCLEOTIDE SEQUENCE [LARGE SCALE GENOMIC DNA]</scope>
    <source>
        <strain evidence="7 8">AJA010-31</strain>
    </source>
</reference>
<evidence type="ECO:0000256" key="5">
    <source>
        <dbReference type="SAM" id="Phobius"/>
    </source>
</evidence>
<gene>
    <name evidence="7" type="ORF">ACHAWO_002164</name>
</gene>
<dbReference type="InterPro" id="IPR052263">
    <property type="entry name" value="GPI_Anchor_Biosynth"/>
</dbReference>
<name>A0ABD3QMP1_9STRA</name>
<evidence type="ECO:0000313" key="8">
    <source>
        <dbReference type="Proteomes" id="UP001530400"/>
    </source>
</evidence>
<dbReference type="PANTHER" id="PTHR46346">
    <property type="entry name" value="PHOSPHATIDYLINOSITOL N-ACETYLGLUCOSAMINYLTRANSFERASE SUBUNIT P"/>
    <property type="match status" value="1"/>
</dbReference>
<keyword evidence="8" id="KW-1185">Reference proteome</keyword>
<evidence type="ECO:0000256" key="3">
    <source>
        <dbReference type="ARBA" id="ARBA00022989"/>
    </source>
</evidence>
<evidence type="ECO:0000259" key="6">
    <source>
        <dbReference type="Pfam" id="PF08510"/>
    </source>
</evidence>
<evidence type="ECO:0000256" key="2">
    <source>
        <dbReference type="ARBA" id="ARBA00022692"/>
    </source>
</evidence>
<dbReference type="Pfam" id="PF08510">
    <property type="entry name" value="PIG-P"/>
    <property type="match status" value="1"/>
</dbReference>
<organism evidence="7 8">
    <name type="scientific">Cyclotella atomus</name>
    <dbReference type="NCBI Taxonomy" id="382360"/>
    <lineage>
        <taxon>Eukaryota</taxon>
        <taxon>Sar</taxon>
        <taxon>Stramenopiles</taxon>
        <taxon>Ochrophyta</taxon>
        <taxon>Bacillariophyta</taxon>
        <taxon>Coscinodiscophyceae</taxon>
        <taxon>Thalassiosirophycidae</taxon>
        <taxon>Stephanodiscales</taxon>
        <taxon>Stephanodiscaceae</taxon>
        <taxon>Cyclotella</taxon>
    </lineage>
</organism>
<feature type="domain" description="PIG-P" evidence="6">
    <location>
        <begin position="11"/>
        <end position="152"/>
    </location>
</feature>
<keyword evidence="2 5" id="KW-0812">Transmembrane</keyword>
<keyword evidence="3 5" id="KW-1133">Transmembrane helix</keyword>
<proteinExistence type="predicted"/>
<comment type="caution">
    <text evidence="7">The sequence shown here is derived from an EMBL/GenBank/DDBJ whole genome shotgun (WGS) entry which is preliminary data.</text>
</comment>
<sequence>MSSTPNQKSNNESCGYVTFVLSNAFAILYALYAFLPDSLIQQIDEQYGITHYPPRELAVYIPTYLVILFFCVPIMYMGLNMLSAPKVDDVCAIWDTRSNECRDNHQGVKFDACTSDCKCVQCESSEDTGESEPFSIPSICDLDVRLVNQYMYQQLKKLD</sequence>
<dbReference type="PANTHER" id="PTHR46346:SF1">
    <property type="entry name" value="PHOSPHATIDYLINOSITOL N-ACETYLGLUCOSAMINYLTRANSFERASE SUBUNIT P"/>
    <property type="match status" value="1"/>
</dbReference>
<evidence type="ECO:0000313" key="7">
    <source>
        <dbReference type="EMBL" id="KAL3801452.1"/>
    </source>
</evidence>
<comment type="subcellular location">
    <subcellularLocation>
        <location evidence="1">Membrane</location>
        <topology evidence="1">Multi-pass membrane protein</topology>
    </subcellularLocation>
</comment>
<keyword evidence="4 5" id="KW-0472">Membrane</keyword>
<dbReference type="EMBL" id="JALLPJ020000132">
    <property type="protein sequence ID" value="KAL3801452.1"/>
    <property type="molecule type" value="Genomic_DNA"/>
</dbReference>